<dbReference type="PANTHER" id="PTHR40700">
    <property type="entry name" value="HYPOTHETICAL MEMBRANE PROTEIN, CONSERVED, DUF63 FAMILY"/>
    <property type="match status" value="1"/>
</dbReference>
<comment type="caution">
    <text evidence="2">The sequence shown here is derived from an EMBL/GenBank/DDBJ whole genome shotgun (WGS) entry which is preliminary data.</text>
</comment>
<reference evidence="2 3" key="1">
    <citation type="journal article" date="2020" name="Biotechnol. Biofuels">
        <title>New insights from the biogas microbiome by comprehensive genome-resolved metagenomics of nearly 1600 species originating from multiple anaerobic digesters.</title>
        <authorList>
            <person name="Campanaro S."/>
            <person name="Treu L."/>
            <person name="Rodriguez-R L.M."/>
            <person name="Kovalovszki A."/>
            <person name="Ziels R.M."/>
            <person name="Maus I."/>
            <person name="Zhu X."/>
            <person name="Kougias P.G."/>
            <person name="Basile A."/>
            <person name="Luo G."/>
            <person name="Schluter A."/>
            <person name="Konstantinidis K.T."/>
            <person name="Angelidaki I."/>
        </authorList>
    </citation>
    <scope>NUCLEOTIDE SEQUENCE [LARGE SCALE GENOMIC DNA]</scope>
    <source>
        <strain evidence="2">AS22ysBPME_79</strain>
    </source>
</reference>
<feature type="transmembrane region" description="Helical" evidence="1">
    <location>
        <begin position="20"/>
        <end position="43"/>
    </location>
</feature>
<dbReference type="PANTHER" id="PTHR40700:SF1">
    <property type="entry name" value="DUF63 DOMAIN-CONTAINING PROTEIN"/>
    <property type="match status" value="1"/>
</dbReference>
<dbReference type="EMBL" id="JAAZKV010000012">
    <property type="protein sequence ID" value="NMA44513.1"/>
    <property type="molecule type" value="Genomic_DNA"/>
</dbReference>
<feature type="transmembrane region" description="Helical" evidence="1">
    <location>
        <begin position="158"/>
        <end position="179"/>
    </location>
</feature>
<evidence type="ECO:0000256" key="1">
    <source>
        <dbReference type="SAM" id="Phobius"/>
    </source>
</evidence>
<keyword evidence="1" id="KW-1133">Transmembrane helix</keyword>
<accession>A0A7K4BZ44</accession>
<dbReference type="Proteomes" id="UP000526302">
    <property type="component" value="Unassembled WGS sequence"/>
</dbReference>
<sequence>MEISEIINEYFIKPIISPEIQGYNFVNTTIFIILLIIACLIIYKILKNKITFNNDFFIALTPYILFGVNLRVIMHQIEAGKLIIEGITKTANPLELGFWFFTPGVWILTFLMVIVGLLIEGIYKKNKKIKNFNKLLIFGLIITTPIVLFNLINFNNWIAFIGTSILIILTTILVTTTIHKFTKYKILEDKLNFFIILGQAIDGIASTIAISFFNFAEQHVVSNFVINIHPALFVLIKLILGILICYSLDDYGKENPKNQNLTKFIKIIIAILGLATGLASLIKLGII</sequence>
<keyword evidence="1" id="KW-0812">Transmembrane</keyword>
<feature type="transmembrane region" description="Helical" evidence="1">
    <location>
        <begin position="267"/>
        <end position="286"/>
    </location>
</feature>
<feature type="transmembrane region" description="Helical" evidence="1">
    <location>
        <begin position="97"/>
        <end position="123"/>
    </location>
</feature>
<dbReference type="InterPro" id="IPR002749">
    <property type="entry name" value="DUF63"/>
</dbReference>
<feature type="transmembrane region" description="Helical" evidence="1">
    <location>
        <begin position="191"/>
        <end position="216"/>
    </location>
</feature>
<evidence type="ECO:0000313" key="2">
    <source>
        <dbReference type="EMBL" id="NMA44513.1"/>
    </source>
</evidence>
<feature type="transmembrane region" description="Helical" evidence="1">
    <location>
        <begin position="228"/>
        <end position="246"/>
    </location>
</feature>
<feature type="transmembrane region" description="Helical" evidence="1">
    <location>
        <begin position="135"/>
        <end position="152"/>
    </location>
</feature>
<dbReference type="AlphaFoldDB" id="A0A7K4BZ44"/>
<evidence type="ECO:0000313" key="3">
    <source>
        <dbReference type="Proteomes" id="UP000526302"/>
    </source>
</evidence>
<organism evidence="2 3">
    <name type="scientific">Candidatus Iainarchaeum sp</name>
    <dbReference type="NCBI Taxonomy" id="3101447"/>
    <lineage>
        <taxon>Archaea</taxon>
        <taxon>Candidatus Iainarchaeota</taxon>
        <taxon>Candidatus Iainarchaeia</taxon>
        <taxon>Candidatus Iainarchaeales</taxon>
        <taxon>Candidatus Iainarchaeaceae</taxon>
        <taxon>Candidatus Iainarchaeum</taxon>
    </lineage>
</organism>
<dbReference type="Pfam" id="PF01889">
    <property type="entry name" value="DUF63"/>
    <property type="match status" value="1"/>
</dbReference>
<keyword evidence="1" id="KW-0472">Membrane</keyword>
<gene>
    <name evidence="2" type="ORF">GX950_01725</name>
</gene>
<proteinExistence type="predicted"/>
<feature type="transmembrane region" description="Helical" evidence="1">
    <location>
        <begin position="55"/>
        <end position="77"/>
    </location>
</feature>
<name>A0A7K4BZ44_9ARCH</name>
<protein>
    <submittedName>
        <fullName evidence="2">DUF63 family protein</fullName>
    </submittedName>
</protein>